<dbReference type="Proteomes" id="UP000007485">
    <property type="component" value="Chromosome"/>
</dbReference>
<feature type="domain" description="Glycosyltransferase 2-like" evidence="10">
    <location>
        <begin position="53"/>
        <end position="215"/>
    </location>
</feature>
<dbReference type="Gene3D" id="3.90.550.10">
    <property type="entry name" value="Spore Coat Polysaccharide Biosynthesis Protein SpsA, Chain A"/>
    <property type="match status" value="1"/>
</dbReference>
<sequence length="395" mass="45400">MIIPLLILIIIGTLITTASALSSLLSLYFEIRFWRDRKNTNRLINDSNYPWITVIMPVRGLDQNLRNNIASVLSQDYPGRRNYIFVLDSEDDPAYGIIKDLVKEFNVKISVLINRGRSKGEALAFALDHVASDVVVFVDSDVLVHRHWLRDLVSSLINGSGAATTYRFYIPLRRLSLGSLLRASFNMIGITAMQNPVARFTWGGSTAVWRRILDKWGVRDYLPYYLSDDYVITHFVHREGLAIDFVPESLVLSLEDIDIREAFTWSVRQLWYVRVYGFRGFLLYAVSYTLYAITLPIVISLSIINTWFLALGLLPFILGVIKDYVRISSIRALDQFYGINITRRYSILLALTSILNVYFSWLAIIKTMFTKSINWRGRVFTVIDAVRLMREKPLG</sequence>
<evidence type="ECO:0000256" key="1">
    <source>
        <dbReference type="ARBA" id="ARBA00004141"/>
    </source>
</evidence>
<dbReference type="KEGG" id="vmo:VMUT_0950"/>
<dbReference type="RefSeq" id="WP_013604322.1">
    <property type="nucleotide sequence ID" value="NC_015151.1"/>
</dbReference>
<protein>
    <submittedName>
        <fullName evidence="11">Glycosyl transferase family 2</fullName>
    </submittedName>
</protein>
<keyword evidence="4" id="KW-0328">Glycosyltransferase</keyword>
<organism evidence="11 12">
    <name type="scientific">Vulcanisaeta moutnovskia (strain 768-28)</name>
    <dbReference type="NCBI Taxonomy" id="985053"/>
    <lineage>
        <taxon>Archaea</taxon>
        <taxon>Thermoproteota</taxon>
        <taxon>Thermoprotei</taxon>
        <taxon>Thermoproteales</taxon>
        <taxon>Thermoproteaceae</taxon>
        <taxon>Vulcanisaeta</taxon>
    </lineage>
</organism>
<dbReference type="InterPro" id="IPR029044">
    <property type="entry name" value="Nucleotide-diphossugar_trans"/>
</dbReference>
<dbReference type="GO" id="GO:0008120">
    <property type="term" value="F:ceramide glucosyltransferase activity"/>
    <property type="evidence" value="ECO:0007669"/>
    <property type="project" value="TreeGrafter"/>
</dbReference>
<feature type="transmembrane region" description="Helical" evidence="9">
    <location>
        <begin position="345"/>
        <end position="365"/>
    </location>
</feature>
<dbReference type="STRING" id="985053.VMUT_0950"/>
<dbReference type="eggNOG" id="arCOG01389">
    <property type="taxonomic scope" value="Archaea"/>
</dbReference>
<dbReference type="Pfam" id="PF00535">
    <property type="entry name" value="Glycos_transf_2"/>
    <property type="match status" value="1"/>
</dbReference>
<comment type="subcellular location">
    <subcellularLocation>
        <location evidence="1">Membrane</location>
        <topology evidence="1">Multi-pass membrane protein</topology>
    </subcellularLocation>
</comment>
<proteinExistence type="predicted"/>
<accession>F0QXC1</accession>
<evidence type="ECO:0000256" key="4">
    <source>
        <dbReference type="ARBA" id="ARBA00022676"/>
    </source>
</evidence>
<evidence type="ECO:0000256" key="2">
    <source>
        <dbReference type="ARBA" id="ARBA00004760"/>
    </source>
</evidence>
<feature type="transmembrane region" description="Helical" evidence="9">
    <location>
        <begin position="281"/>
        <end position="301"/>
    </location>
</feature>
<keyword evidence="8 9" id="KW-0472">Membrane</keyword>
<keyword evidence="12" id="KW-1185">Reference proteome</keyword>
<evidence type="ECO:0000259" key="10">
    <source>
        <dbReference type="Pfam" id="PF00535"/>
    </source>
</evidence>
<reference evidence="11 12" key="1">
    <citation type="journal article" date="2011" name="J. Bacteriol.">
        <title>Complete genome sequence of 'Vulcanisaeta moutnovskia' strain 768-28, a novel member of the hyperthermophilic crenarchaeal genus vulcanisaeta.</title>
        <authorList>
            <person name="Gumerov V.M."/>
            <person name="Mardanov A.V."/>
            <person name="Beletsky A.V."/>
            <person name="Prokofeva M.I."/>
            <person name="Bonch-Osmolovskaya E.A."/>
            <person name="Ravin N.V."/>
            <person name="Skryabin K.G."/>
        </authorList>
    </citation>
    <scope>NUCLEOTIDE SEQUENCE [LARGE SCALE GENOMIC DNA]</scope>
    <source>
        <strain evidence="11 12">768-28</strain>
    </source>
</reference>
<evidence type="ECO:0000256" key="3">
    <source>
        <dbReference type="ARBA" id="ARBA00004991"/>
    </source>
</evidence>
<dbReference type="PANTHER" id="PTHR12726">
    <property type="entry name" value="CERAMIDE GLUCOSYLTRANSFERASE"/>
    <property type="match status" value="1"/>
</dbReference>
<dbReference type="AlphaFoldDB" id="F0QXC1"/>
<dbReference type="GO" id="GO:0016020">
    <property type="term" value="C:membrane"/>
    <property type="evidence" value="ECO:0007669"/>
    <property type="project" value="UniProtKB-SubCell"/>
</dbReference>
<evidence type="ECO:0000256" key="7">
    <source>
        <dbReference type="ARBA" id="ARBA00022989"/>
    </source>
</evidence>
<feature type="transmembrane region" description="Helical" evidence="9">
    <location>
        <begin position="6"/>
        <end position="29"/>
    </location>
</feature>
<keyword evidence="6 9" id="KW-0812">Transmembrane</keyword>
<dbReference type="PANTHER" id="PTHR12726:SF0">
    <property type="entry name" value="CERAMIDE GLUCOSYLTRANSFERASE"/>
    <property type="match status" value="1"/>
</dbReference>
<keyword evidence="7 9" id="KW-1133">Transmembrane helix</keyword>
<dbReference type="InterPro" id="IPR025993">
    <property type="entry name" value="Ceramide_glucosylTrfase"/>
</dbReference>
<dbReference type="EMBL" id="CP002529">
    <property type="protein sequence ID" value="ADY01160.1"/>
    <property type="molecule type" value="Genomic_DNA"/>
</dbReference>
<evidence type="ECO:0000256" key="8">
    <source>
        <dbReference type="ARBA" id="ARBA00023136"/>
    </source>
</evidence>
<comment type="pathway">
    <text evidence="3">Sphingolipid metabolism.</text>
</comment>
<comment type="pathway">
    <text evidence="2">Lipid metabolism; sphingolipid metabolism.</text>
</comment>
<gene>
    <name evidence="11" type="ordered locus">VMUT_0950</name>
</gene>
<evidence type="ECO:0000313" key="11">
    <source>
        <dbReference type="EMBL" id="ADY01160.1"/>
    </source>
</evidence>
<dbReference type="GeneID" id="10288602"/>
<evidence type="ECO:0000313" key="12">
    <source>
        <dbReference type="Proteomes" id="UP000007485"/>
    </source>
</evidence>
<evidence type="ECO:0000256" key="5">
    <source>
        <dbReference type="ARBA" id="ARBA00022679"/>
    </source>
</evidence>
<evidence type="ECO:0000256" key="9">
    <source>
        <dbReference type="SAM" id="Phobius"/>
    </source>
</evidence>
<evidence type="ECO:0000256" key="6">
    <source>
        <dbReference type="ARBA" id="ARBA00022692"/>
    </source>
</evidence>
<feature type="transmembrane region" description="Helical" evidence="9">
    <location>
        <begin position="307"/>
        <end position="325"/>
    </location>
</feature>
<name>F0QXC1_VULM7</name>
<dbReference type="HOGENOM" id="CLU_067021_0_0_2"/>
<keyword evidence="5 11" id="KW-0808">Transferase</keyword>
<dbReference type="InterPro" id="IPR001173">
    <property type="entry name" value="Glyco_trans_2-like"/>
</dbReference>
<dbReference type="SUPFAM" id="SSF53448">
    <property type="entry name" value="Nucleotide-diphospho-sugar transferases"/>
    <property type="match status" value="1"/>
</dbReference>
<dbReference type="GO" id="GO:0006679">
    <property type="term" value="P:glucosylceramide biosynthetic process"/>
    <property type="evidence" value="ECO:0007669"/>
    <property type="project" value="TreeGrafter"/>
</dbReference>